<proteinExistence type="predicted"/>
<keyword evidence="1" id="KW-0472">Membrane</keyword>
<dbReference type="InterPro" id="IPR017077">
    <property type="entry name" value="Uncharacterised_Ycf55_algae"/>
</dbReference>
<dbReference type="Pfam" id="PF12452">
    <property type="entry name" value="DUF3685"/>
    <property type="match status" value="1"/>
</dbReference>
<dbReference type="EMBL" id="MF101423">
    <property type="protein sequence ID" value="ARW62404.1"/>
    <property type="molecule type" value="Genomic_DNA"/>
</dbReference>
<protein>
    <submittedName>
        <fullName evidence="2">Uncharacterized protein</fullName>
    </submittedName>
</protein>
<dbReference type="GeneID" id="33355605"/>
<keyword evidence="1" id="KW-0812">Transmembrane</keyword>
<name>A0A1Z1M9I6_9FLOR</name>
<evidence type="ECO:0000256" key="1">
    <source>
        <dbReference type="SAM" id="Phobius"/>
    </source>
</evidence>
<reference evidence="2" key="1">
    <citation type="journal article" date="2017" name="J. Phycol.">
        <title>Analysis of chloroplast genomes and a supermatrix inform reclassification of the Rhodomelaceae (Rhodophyta).</title>
        <authorList>
            <person name="Diaz-Tapia P."/>
            <person name="Maggs C.A."/>
            <person name="West J.A."/>
            <person name="Verbruggen H."/>
        </authorList>
    </citation>
    <scope>NUCLEOTIDE SEQUENCE</scope>
    <source>
        <strain evidence="2">PD0863</strain>
    </source>
</reference>
<dbReference type="PIRSF" id="PIRSF036962">
    <property type="entry name" value="UCP036962_SignTr_Ycf55"/>
    <property type="match status" value="1"/>
</dbReference>
<dbReference type="RefSeq" id="YP_009393842.1">
    <property type="nucleotide sequence ID" value="NC_035270.1"/>
</dbReference>
<organism evidence="2">
    <name type="scientific">Polysiphonia sertularioides</name>
    <dbReference type="NCBI Taxonomy" id="945028"/>
    <lineage>
        <taxon>Eukaryota</taxon>
        <taxon>Rhodophyta</taxon>
        <taxon>Florideophyceae</taxon>
        <taxon>Rhodymeniophycidae</taxon>
        <taxon>Ceramiales</taxon>
        <taxon>Rhodomelaceae</taxon>
        <taxon>Polysiphonioideae</taxon>
        <taxon>Polysiphonia</taxon>
    </lineage>
</organism>
<geneLocation type="chloroplast" evidence="2"/>
<gene>
    <name evidence="2" type="primary">ycf55</name>
</gene>
<keyword evidence="2" id="KW-0934">Plastid</keyword>
<accession>A0A1Z1M9I6</accession>
<evidence type="ECO:0000313" key="2">
    <source>
        <dbReference type="EMBL" id="ARW62404.1"/>
    </source>
</evidence>
<keyword evidence="1" id="KW-1133">Transmembrane helix</keyword>
<dbReference type="InterPro" id="IPR022552">
    <property type="entry name" value="UPF_Ycf55"/>
</dbReference>
<dbReference type="AlphaFoldDB" id="A0A1Z1M9I6"/>
<sequence length="313" mass="37378">MIKYWPTKPSIYLNNSIVDLFIETEKKFVSVKYNKSNRYIYLDLLNIISRNKLFKYIIHDFKKLILDLIELDLKFEEINEITTKVRAIFIKKTSRKFLSNSQKFSAQWNSKIEFNNDSRDLVEHLLTYLIFGSSLVDRKTFVFQPSCTPYNHVKMLLENFIIQTANSIIQDIIYNLSNSPNISKFLQNHNICNKLYISNRSIILFLNNIKWQNFLQSNIYEIKSLYGERQQVWILSSKGIITKYIYLSNLEEIKTLNYIKAIFVIWLELKDVLIPKVEKLILQMIKYFLYLLLNLLNNLFLIIIKILVFYLSK</sequence>
<feature type="transmembrane region" description="Helical" evidence="1">
    <location>
        <begin position="287"/>
        <end position="311"/>
    </location>
</feature>
<keyword evidence="2" id="KW-0150">Chloroplast</keyword>